<dbReference type="InterPro" id="IPR027417">
    <property type="entry name" value="P-loop_NTPase"/>
</dbReference>
<evidence type="ECO:0000256" key="1">
    <source>
        <dbReference type="ARBA" id="ARBA00004123"/>
    </source>
</evidence>
<dbReference type="GO" id="GO:0007059">
    <property type="term" value="P:chromosome segregation"/>
    <property type="evidence" value="ECO:0007669"/>
    <property type="project" value="UniProtKB-ARBA"/>
</dbReference>
<dbReference type="GO" id="GO:0030261">
    <property type="term" value="P:chromosome condensation"/>
    <property type="evidence" value="ECO:0007669"/>
    <property type="project" value="UniProtKB-KW"/>
</dbReference>
<feature type="coiled-coil region" evidence="12">
    <location>
        <begin position="434"/>
        <end position="501"/>
    </location>
</feature>
<dbReference type="AlphaFoldDB" id="A0A0L0S5U0"/>
<dbReference type="SUPFAM" id="SSF75553">
    <property type="entry name" value="Smc hinge domain"/>
    <property type="match status" value="1"/>
</dbReference>
<dbReference type="Gene3D" id="3.30.70.1620">
    <property type="match status" value="1"/>
</dbReference>
<evidence type="ECO:0000256" key="2">
    <source>
        <dbReference type="ARBA" id="ARBA00005231"/>
    </source>
</evidence>
<sequence>MYIKEVVLEGFKSYAARTVISGWDSQFNAITGLNGSGKSNILDAICFVLGITTLSHVRASNLQDLVYKRGQAGIQKASVSIVFDNSDKANSPVGYTQCAEIVVTRQVVIGGKNKYLVNGHTTQQQVIQNLFQSVQLNVNNPHFLIMQGKITKVLNMKPMEILAMVEEAAGTRMFEERKDKALKAIAKKAKKLEEIHTLLREEIIPKLDRLRSERAAYLEYQQVQQEKGRLERRVVLLDHARLRQLVTQSTALKEEKERALDDTQEQVDLLNVAAAELERKEAELAQTLGSAKGRALEDAEAKLKQKLAKLETQHTVLVQSVAEEKARLDRLDKQRAQLAEAVQLHEATKLARERALERLTDLHTDKTREVERTQALIVSLTVAAESGDQAVVSGFAEQLKEERALLATLKVDQETLASRVRGLTSEMAQLEPELAKAQASRARVDNDVEQLQQAIARKELELQRVTETVDEERRVTLQGERKRLATELDRLSEERDRIAAEIAYLVRFDYNDPTPNFNRNAVRGSIASLMMVDQADFHKADALEMAAGARLQNVVVDNEVVGSQLLKHGGLRKRVTLLPLNKIQGYKVSNDKINRARNISNGKAELALSLVKFDPALRPAMEHVFGTTFICEDSQTANRVTFDPQIKTKSVTWAGDVYDPSGVLSGGAKAASAGTLVKLMRFKDLDDQVQRAQESLARADAELAELSRGADQVSRITDELDMLRHRLNLVQNGAGSAGTHEQLAERLQVANRQRTDVQERLADVLARAKRTAAKIADLEKQEKEVSKDKTKKLDELKRSLLTLKQELANVAKELAATKVQVETGALETEQMAQDREARATEHAELKEQIVALEEQAAAHAQQVTATRQEHARVARDLAEERAERASVDRELHAVRKRKAEVVRDVQQWQLRHKKIEAQLGKLVADADRAHEDLRKLLHQHAWLEAESQAISVTQQQQVLEDGAGHREVQARLKELTKRFEMLKRHVNVHVMEMIGVAEKREAELNQKLGTVLRDKVKIEETIDKLNDIKEEELLKTWETVNVDFGKIFADLLPGNNSAKLEPVDGAILQGLEVRVRLGAVWKESLTELSGGQRSLVALSLILALLQFKPAPMYILDEVDAALDLSHTQNIGQLIKNRFTKSQFIIVSLKEGMFSNAHVIFKTKFREGTSTVDRVKGHS</sequence>
<evidence type="ECO:0000256" key="3">
    <source>
        <dbReference type="ARBA" id="ARBA00022618"/>
    </source>
</evidence>
<dbReference type="PANTHER" id="PTHR43977">
    <property type="entry name" value="STRUCTURAL MAINTENANCE OF CHROMOSOMES PROTEIN 3"/>
    <property type="match status" value="1"/>
</dbReference>
<dbReference type="CDD" id="cd03273">
    <property type="entry name" value="ABC_SMC2_euk"/>
    <property type="match status" value="1"/>
</dbReference>
<dbReference type="GO" id="GO:0005634">
    <property type="term" value="C:nucleus"/>
    <property type="evidence" value="ECO:0007669"/>
    <property type="project" value="UniProtKB-SubCell"/>
</dbReference>
<dbReference type="SUPFAM" id="SSF52540">
    <property type="entry name" value="P-loop containing nucleoside triphosphate hydrolases"/>
    <property type="match status" value="1"/>
</dbReference>
<dbReference type="Pfam" id="PF06470">
    <property type="entry name" value="SMC_hinge"/>
    <property type="match status" value="1"/>
</dbReference>
<evidence type="ECO:0000259" key="13">
    <source>
        <dbReference type="SMART" id="SM00968"/>
    </source>
</evidence>
<evidence type="ECO:0000256" key="10">
    <source>
        <dbReference type="ARBA" id="ARBA00023306"/>
    </source>
</evidence>
<comment type="subcellular location">
    <subcellularLocation>
        <location evidence="1 11">Nucleus</location>
    </subcellularLocation>
</comment>
<proteinExistence type="inferred from homology"/>
<dbReference type="STRING" id="578462.A0A0L0S5U0"/>
<dbReference type="Pfam" id="PF02463">
    <property type="entry name" value="SMC_N"/>
    <property type="match status" value="1"/>
</dbReference>
<keyword evidence="8" id="KW-0226">DNA condensation</keyword>
<evidence type="ECO:0000256" key="11">
    <source>
        <dbReference type="PIRNR" id="PIRNR005719"/>
    </source>
</evidence>
<evidence type="ECO:0000256" key="8">
    <source>
        <dbReference type="ARBA" id="ARBA00023067"/>
    </source>
</evidence>
<protein>
    <recommendedName>
        <fullName evidence="11">Structural maintenance of chromosomes protein</fullName>
    </recommendedName>
</protein>
<gene>
    <name evidence="14" type="ORF">AMAG_04667</name>
</gene>
<feature type="domain" description="SMC hinge" evidence="13">
    <location>
        <begin position="520"/>
        <end position="641"/>
    </location>
</feature>
<evidence type="ECO:0000313" key="15">
    <source>
        <dbReference type="Proteomes" id="UP000054350"/>
    </source>
</evidence>
<accession>A0A0L0S5U0</accession>
<evidence type="ECO:0000256" key="6">
    <source>
        <dbReference type="ARBA" id="ARBA00022840"/>
    </source>
</evidence>
<dbReference type="GO" id="GO:0016887">
    <property type="term" value="F:ATP hydrolysis activity"/>
    <property type="evidence" value="ECO:0007669"/>
    <property type="project" value="InterPro"/>
</dbReference>
<keyword evidence="3" id="KW-0132">Cell division</keyword>
<dbReference type="FunFam" id="3.40.50.300:FF:000278">
    <property type="entry name" value="Structural maintenance of chromosomes 2"/>
    <property type="match status" value="1"/>
</dbReference>
<name>A0A0L0S5U0_ALLM3</name>
<keyword evidence="15" id="KW-1185">Reference proteome</keyword>
<evidence type="ECO:0000313" key="14">
    <source>
        <dbReference type="EMBL" id="KNE57820.1"/>
    </source>
</evidence>
<dbReference type="VEuPathDB" id="FungiDB:AMAG_04667"/>
<keyword evidence="9 11" id="KW-0539">Nucleus</keyword>
<dbReference type="Proteomes" id="UP000054350">
    <property type="component" value="Unassembled WGS sequence"/>
</dbReference>
<evidence type="ECO:0000256" key="5">
    <source>
        <dbReference type="ARBA" id="ARBA00022776"/>
    </source>
</evidence>
<evidence type="ECO:0000256" key="9">
    <source>
        <dbReference type="ARBA" id="ARBA00023242"/>
    </source>
</evidence>
<dbReference type="GO" id="GO:0005524">
    <property type="term" value="F:ATP binding"/>
    <property type="evidence" value="ECO:0007669"/>
    <property type="project" value="UniProtKB-KW"/>
</dbReference>
<dbReference type="eggNOG" id="KOG0933">
    <property type="taxonomic scope" value="Eukaryota"/>
</dbReference>
<dbReference type="InterPro" id="IPR003395">
    <property type="entry name" value="RecF/RecN/SMC_N"/>
</dbReference>
<feature type="coiled-coil region" evidence="12">
    <location>
        <begin position="682"/>
        <end position="709"/>
    </location>
</feature>
<dbReference type="OMA" id="THNKIAM"/>
<dbReference type="GO" id="GO:0051301">
    <property type="term" value="P:cell division"/>
    <property type="evidence" value="ECO:0007669"/>
    <property type="project" value="UniProtKB-KW"/>
</dbReference>
<comment type="similarity">
    <text evidence="2">Belongs to the SMC family. SMC2 subfamily.</text>
</comment>
<reference evidence="15" key="2">
    <citation type="submission" date="2009-11" db="EMBL/GenBank/DDBJ databases">
        <title>The Genome Sequence of Allomyces macrogynus strain ATCC 38327.</title>
        <authorList>
            <consortium name="The Broad Institute Genome Sequencing Platform"/>
            <person name="Russ C."/>
            <person name="Cuomo C."/>
            <person name="Shea T."/>
            <person name="Young S.K."/>
            <person name="Zeng Q."/>
            <person name="Koehrsen M."/>
            <person name="Haas B."/>
            <person name="Borodovsky M."/>
            <person name="Guigo R."/>
            <person name="Alvarado L."/>
            <person name="Berlin A."/>
            <person name="Borenstein D."/>
            <person name="Chen Z."/>
            <person name="Engels R."/>
            <person name="Freedman E."/>
            <person name="Gellesch M."/>
            <person name="Goldberg J."/>
            <person name="Griggs A."/>
            <person name="Gujja S."/>
            <person name="Heiman D."/>
            <person name="Hepburn T."/>
            <person name="Howarth C."/>
            <person name="Jen D."/>
            <person name="Larson L."/>
            <person name="Lewis B."/>
            <person name="Mehta T."/>
            <person name="Park D."/>
            <person name="Pearson M."/>
            <person name="Roberts A."/>
            <person name="Saif S."/>
            <person name="Shenoy N."/>
            <person name="Sisk P."/>
            <person name="Stolte C."/>
            <person name="Sykes S."/>
            <person name="Walk T."/>
            <person name="White J."/>
            <person name="Yandava C."/>
            <person name="Burger G."/>
            <person name="Gray M.W."/>
            <person name="Holland P.W.H."/>
            <person name="King N."/>
            <person name="Lang F.B.F."/>
            <person name="Roger A.J."/>
            <person name="Ruiz-Trillo I."/>
            <person name="Lander E."/>
            <person name="Nusbaum C."/>
        </authorList>
    </citation>
    <scope>NUCLEOTIDE SEQUENCE [LARGE SCALE GENOMIC DNA]</scope>
    <source>
        <strain evidence="15">ATCC 38327</strain>
    </source>
</reference>
<dbReference type="PIRSF" id="PIRSF005719">
    <property type="entry name" value="SMC"/>
    <property type="match status" value="1"/>
</dbReference>
<keyword evidence="10" id="KW-0131">Cell cycle</keyword>
<keyword evidence="7 12" id="KW-0175">Coiled coil</keyword>
<keyword evidence="4" id="KW-0547">Nucleotide-binding</keyword>
<dbReference type="OrthoDB" id="10255539at2759"/>
<feature type="coiled-coil region" evidence="12">
    <location>
        <begin position="242"/>
        <end position="348"/>
    </location>
</feature>
<dbReference type="EMBL" id="GG745332">
    <property type="protein sequence ID" value="KNE57820.1"/>
    <property type="molecule type" value="Genomic_DNA"/>
</dbReference>
<dbReference type="InterPro" id="IPR036277">
    <property type="entry name" value="SMC_hinge_sf"/>
</dbReference>
<feature type="coiled-coil region" evidence="12">
    <location>
        <begin position="740"/>
        <end position="897"/>
    </location>
</feature>
<keyword evidence="5" id="KW-0498">Mitosis</keyword>
<dbReference type="SMART" id="SM00968">
    <property type="entry name" value="SMC_hinge"/>
    <property type="match status" value="1"/>
</dbReference>
<dbReference type="InterPro" id="IPR027120">
    <property type="entry name" value="Smc2_ABC"/>
</dbReference>
<reference evidence="14 15" key="1">
    <citation type="submission" date="2009-11" db="EMBL/GenBank/DDBJ databases">
        <title>Annotation of Allomyces macrogynus ATCC 38327.</title>
        <authorList>
            <consortium name="The Broad Institute Genome Sequencing Platform"/>
            <person name="Russ C."/>
            <person name="Cuomo C."/>
            <person name="Burger G."/>
            <person name="Gray M.W."/>
            <person name="Holland P.W.H."/>
            <person name="King N."/>
            <person name="Lang F.B.F."/>
            <person name="Roger A.J."/>
            <person name="Ruiz-Trillo I."/>
            <person name="Young S.K."/>
            <person name="Zeng Q."/>
            <person name="Gargeya S."/>
            <person name="Fitzgerald M."/>
            <person name="Haas B."/>
            <person name="Abouelleil A."/>
            <person name="Alvarado L."/>
            <person name="Arachchi H.M."/>
            <person name="Berlin A."/>
            <person name="Chapman S.B."/>
            <person name="Gearin G."/>
            <person name="Goldberg J."/>
            <person name="Griggs A."/>
            <person name="Gujja S."/>
            <person name="Hansen M."/>
            <person name="Heiman D."/>
            <person name="Howarth C."/>
            <person name="Larimer J."/>
            <person name="Lui A."/>
            <person name="MacDonald P.J.P."/>
            <person name="McCowen C."/>
            <person name="Montmayeur A."/>
            <person name="Murphy C."/>
            <person name="Neiman D."/>
            <person name="Pearson M."/>
            <person name="Priest M."/>
            <person name="Roberts A."/>
            <person name="Saif S."/>
            <person name="Shea T."/>
            <person name="Sisk P."/>
            <person name="Stolte C."/>
            <person name="Sykes S."/>
            <person name="Wortman J."/>
            <person name="Nusbaum C."/>
            <person name="Birren B."/>
        </authorList>
    </citation>
    <scope>NUCLEOTIDE SEQUENCE [LARGE SCALE GENOMIC DNA]</scope>
    <source>
        <strain evidence="14 15">ATCC 38327</strain>
    </source>
</reference>
<evidence type="ECO:0000256" key="4">
    <source>
        <dbReference type="ARBA" id="ARBA00022741"/>
    </source>
</evidence>
<dbReference type="GO" id="GO:0005694">
    <property type="term" value="C:chromosome"/>
    <property type="evidence" value="ECO:0007669"/>
    <property type="project" value="InterPro"/>
</dbReference>
<dbReference type="Gene3D" id="3.40.50.300">
    <property type="entry name" value="P-loop containing nucleotide triphosphate hydrolases"/>
    <property type="match status" value="2"/>
</dbReference>
<evidence type="ECO:0000256" key="7">
    <source>
        <dbReference type="ARBA" id="ARBA00023054"/>
    </source>
</evidence>
<dbReference type="Gene3D" id="1.20.1060.20">
    <property type="match status" value="1"/>
</dbReference>
<evidence type="ECO:0000256" key="12">
    <source>
        <dbReference type="SAM" id="Coils"/>
    </source>
</evidence>
<dbReference type="InterPro" id="IPR010935">
    <property type="entry name" value="SMC_hinge"/>
</dbReference>
<keyword evidence="6" id="KW-0067">ATP-binding</keyword>
<organism evidence="14 15">
    <name type="scientific">Allomyces macrogynus (strain ATCC 38327)</name>
    <name type="common">Allomyces javanicus var. macrogynus</name>
    <dbReference type="NCBI Taxonomy" id="578462"/>
    <lineage>
        <taxon>Eukaryota</taxon>
        <taxon>Fungi</taxon>
        <taxon>Fungi incertae sedis</taxon>
        <taxon>Blastocladiomycota</taxon>
        <taxon>Blastocladiomycetes</taxon>
        <taxon>Blastocladiales</taxon>
        <taxon>Blastocladiaceae</taxon>
        <taxon>Allomyces</taxon>
    </lineage>
</organism>
<dbReference type="InterPro" id="IPR024704">
    <property type="entry name" value="SMC"/>
</dbReference>